<proteinExistence type="predicted"/>
<evidence type="ECO:0000256" key="2">
    <source>
        <dbReference type="ARBA" id="ARBA00022679"/>
    </source>
</evidence>
<evidence type="ECO:0000313" key="5">
    <source>
        <dbReference type="EMBL" id="NNU79230.1"/>
    </source>
</evidence>
<feature type="region of interest" description="Disordered" evidence="3">
    <location>
        <begin position="254"/>
        <end position="297"/>
    </location>
</feature>
<organism evidence="5 6">
    <name type="scientific">Halovulum dunhuangense</name>
    <dbReference type="NCBI Taxonomy" id="1505036"/>
    <lineage>
        <taxon>Bacteria</taxon>
        <taxon>Pseudomonadati</taxon>
        <taxon>Pseudomonadota</taxon>
        <taxon>Alphaproteobacteria</taxon>
        <taxon>Rhodobacterales</taxon>
        <taxon>Paracoccaceae</taxon>
        <taxon>Halovulum</taxon>
    </lineage>
</organism>
<dbReference type="AlphaFoldDB" id="A0A849L055"/>
<dbReference type="Pfam" id="PF08241">
    <property type="entry name" value="Methyltransf_11"/>
    <property type="match status" value="1"/>
</dbReference>
<gene>
    <name evidence="5" type="ORF">HMH01_02150</name>
</gene>
<accession>A0A849L055</accession>
<dbReference type="EMBL" id="JABFBC010000001">
    <property type="protein sequence ID" value="NNU79230.1"/>
    <property type="molecule type" value="Genomic_DNA"/>
</dbReference>
<dbReference type="Gene3D" id="3.40.50.150">
    <property type="entry name" value="Vaccinia Virus protein VP39"/>
    <property type="match status" value="1"/>
</dbReference>
<evidence type="ECO:0000256" key="3">
    <source>
        <dbReference type="SAM" id="MobiDB-lite"/>
    </source>
</evidence>
<evidence type="ECO:0000256" key="1">
    <source>
        <dbReference type="ARBA" id="ARBA00022603"/>
    </source>
</evidence>
<dbReference type="PANTHER" id="PTHR13090:SF1">
    <property type="entry name" value="ARGININE-HYDROXYLASE NDUFAF5, MITOCHONDRIAL"/>
    <property type="match status" value="1"/>
</dbReference>
<feature type="compositionally biased region" description="Basic and acidic residues" evidence="3">
    <location>
        <begin position="17"/>
        <end position="27"/>
    </location>
</feature>
<keyword evidence="6" id="KW-1185">Reference proteome</keyword>
<feature type="domain" description="Methyltransferase type 11" evidence="4">
    <location>
        <begin position="80"/>
        <end position="125"/>
    </location>
</feature>
<dbReference type="InterPro" id="IPR050602">
    <property type="entry name" value="Malonyl-ACP_OMT"/>
</dbReference>
<dbReference type="SUPFAM" id="SSF53335">
    <property type="entry name" value="S-adenosyl-L-methionine-dependent methyltransferases"/>
    <property type="match status" value="1"/>
</dbReference>
<name>A0A849L055_9RHOB</name>
<sequence length="297" mass="31675">MPPTETPRLTDRAALARQRDRARREGPADFLQRAAAEQVSERLAEVNRQFRDVAVIGPMAELWAGVLAEAAGIAAPRCLPDTEVLDLAPASLDLCIHALSLHWADDPVGQLVQMRRALRPDGLMIAALFGGQSLSELRAVLAESEVETSGGLSPRIAPMAEIRDLGALLQRAGFALPVADSTRLTVTYADALALMRDLRAMGEGNALAARNRRMPPRSLFARAAARYAAAFPADDDPSRIRATAEIVVLTGWAPDDSQQKPLRPGSARARLADALGTVEKPAGETAPATGGRGNRTD</sequence>
<dbReference type="InterPro" id="IPR029063">
    <property type="entry name" value="SAM-dependent_MTases_sf"/>
</dbReference>
<dbReference type="PANTHER" id="PTHR13090">
    <property type="entry name" value="ARGININE-HYDROXYLASE NDUFAF5, MITOCHONDRIAL"/>
    <property type="match status" value="1"/>
</dbReference>
<evidence type="ECO:0000313" key="6">
    <source>
        <dbReference type="Proteomes" id="UP000572377"/>
    </source>
</evidence>
<keyword evidence="1 5" id="KW-0489">Methyltransferase</keyword>
<dbReference type="RefSeq" id="WP_171322024.1">
    <property type="nucleotide sequence ID" value="NZ_JABFBC010000001.1"/>
</dbReference>
<comment type="caution">
    <text evidence="5">The sequence shown here is derived from an EMBL/GenBank/DDBJ whole genome shotgun (WGS) entry which is preliminary data.</text>
</comment>
<evidence type="ECO:0000259" key="4">
    <source>
        <dbReference type="Pfam" id="PF08241"/>
    </source>
</evidence>
<feature type="region of interest" description="Disordered" evidence="3">
    <location>
        <begin position="1"/>
        <end position="28"/>
    </location>
</feature>
<reference evidence="5 6" key="1">
    <citation type="submission" date="2020-05" db="EMBL/GenBank/DDBJ databases">
        <title>Gimesia benthica sp. nov., a novel planctomycete isolated from a deep-sea water sample of the Northwest Indian Ocean.</title>
        <authorList>
            <person name="Wang J."/>
            <person name="Ruan C."/>
            <person name="Song L."/>
            <person name="Zhu Y."/>
            <person name="Li A."/>
            <person name="Zheng X."/>
            <person name="Wang L."/>
            <person name="Lu Z."/>
            <person name="Huang Y."/>
            <person name="Du W."/>
            <person name="Zhou Y."/>
            <person name="Huang L."/>
            <person name="Dai X."/>
        </authorList>
    </citation>
    <scope>NUCLEOTIDE SEQUENCE [LARGE SCALE GENOMIC DNA]</scope>
    <source>
        <strain evidence="5 6">YYQ-30</strain>
    </source>
</reference>
<dbReference type="GO" id="GO:0032259">
    <property type="term" value="P:methylation"/>
    <property type="evidence" value="ECO:0007669"/>
    <property type="project" value="UniProtKB-KW"/>
</dbReference>
<dbReference type="InterPro" id="IPR013216">
    <property type="entry name" value="Methyltransf_11"/>
</dbReference>
<dbReference type="GO" id="GO:0008757">
    <property type="term" value="F:S-adenosylmethionine-dependent methyltransferase activity"/>
    <property type="evidence" value="ECO:0007669"/>
    <property type="project" value="InterPro"/>
</dbReference>
<protein>
    <submittedName>
        <fullName evidence="5">SAM-dependent methyltransferase</fullName>
    </submittedName>
</protein>
<keyword evidence="2 5" id="KW-0808">Transferase</keyword>
<dbReference type="Proteomes" id="UP000572377">
    <property type="component" value="Unassembled WGS sequence"/>
</dbReference>